<evidence type="ECO:0000313" key="9">
    <source>
        <dbReference type="EMBL" id="BAC87982.1"/>
    </source>
</evidence>
<dbReference type="InterPro" id="IPR004610">
    <property type="entry name" value="RecJ"/>
</dbReference>
<dbReference type="InterPro" id="IPR051673">
    <property type="entry name" value="SSDNA_exonuclease_RecJ"/>
</dbReference>
<dbReference type="GO" id="GO:0006281">
    <property type="term" value="P:DNA repair"/>
    <property type="evidence" value="ECO:0007669"/>
    <property type="project" value="InterPro"/>
</dbReference>
<dbReference type="InterPro" id="IPR038763">
    <property type="entry name" value="DHH_sf"/>
</dbReference>
<evidence type="ECO:0000259" key="7">
    <source>
        <dbReference type="Pfam" id="PF02272"/>
    </source>
</evidence>
<dbReference type="NCBIfam" id="TIGR00644">
    <property type="entry name" value="recJ"/>
    <property type="match status" value="1"/>
</dbReference>
<keyword evidence="4" id="KW-0378">Hydrolase</keyword>
<evidence type="ECO:0000256" key="4">
    <source>
        <dbReference type="ARBA" id="ARBA00022801"/>
    </source>
</evidence>
<dbReference type="eggNOG" id="COG0608">
    <property type="taxonomic scope" value="Bacteria"/>
</dbReference>
<dbReference type="KEGG" id="gvi:glr0041"/>
<dbReference type="Pfam" id="PF17768">
    <property type="entry name" value="RecJ_OB"/>
    <property type="match status" value="1"/>
</dbReference>
<evidence type="ECO:0000256" key="2">
    <source>
        <dbReference type="ARBA" id="ARBA00019841"/>
    </source>
</evidence>
<feature type="domain" description="RecJ OB" evidence="8">
    <location>
        <begin position="470"/>
        <end position="571"/>
    </location>
</feature>
<gene>
    <name evidence="9" type="primary">recJ</name>
</gene>
<dbReference type="PATRIC" id="fig|251221.4.peg.43"/>
<dbReference type="HOGENOM" id="CLU_009736_2_0_3"/>
<dbReference type="Gene3D" id="3.90.1640.30">
    <property type="match status" value="1"/>
</dbReference>
<accession>Q7NPL4</accession>
<dbReference type="InterPro" id="IPR001667">
    <property type="entry name" value="DDH_dom"/>
</dbReference>
<sequence>MPIGLSSMLPKQRWRIAQEDPVQARQLAEAFGLSPLIAQVLINRGLTTCELAEHFLAPESWVLPSAGEAFDQLPRALDLLAQAIESGTAIAICGDYDCDGMTSTALLLRAVRSLGGHIEYAIPSRLQEGYGINLRIVEAFYERGIGLILTVDNGICAYAPIARAVELGMGVIITDHHDLPERLPPADAILNPKMIPRTSPYAALAGVGVAYVLAGELARRLGRTGLADCLLELFTLGTVADLAPLVGVNRAWVLSGLAKIPGSSNTGVQALLAASGLAGRSDLKPEAIGFALGPRINAVGRIGDPVTVIELLTTDDPAVAAERAAECELANQHRQALCAQIEAEAARMLEVEQAGGLDLGCERVIVLAREGWHHGVIGIVASRLKDRHGAPVFIAAIEGEHARGSARGTPEFHVYEALKDSAELLTGFGGHPMAGGFSLLAANLPAFRERLVQFARARLAPEQVAPLVEVDAQVQLARVDRRLLGEIDRLQPCGLGNAEPVFWVAGARVVEQKAMGKTRTHLNLTVSDGTAERRAVGWRMAEWLPLPPFVDIAFQVKENNWQGHSKVELELVGLRAAHPAPIELPEPPPLDRPIRWHDHRHCEAAAFLHAFVAAQASPVLLYGHARPQLPRGLPVHYDRPQPAHDYEHLLLWSLPPSPLHLRWLIAATRPNCVHLFAQAVPTAHAWTLQRHLRATYLPERPVEILRLAQLWWVSPRALCEALVEAGYLADWRSVVADEWHDWLGAELAGLAAWYASPVEVLEALLAPQPTLKR</sequence>
<dbReference type="GO" id="GO:0045145">
    <property type="term" value="F:single-stranded DNA 5'-3' DNA exonuclease activity"/>
    <property type="evidence" value="ECO:0000318"/>
    <property type="project" value="GO_Central"/>
</dbReference>
<dbReference type="SUPFAM" id="SSF64182">
    <property type="entry name" value="DHH phosphoesterases"/>
    <property type="match status" value="1"/>
</dbReference>
<proteinExistence type="inferred from homology"/>
<comment type="similarity">
    <text evidence="1">Belongs to the RecJ family.</text>
</comment>
<name>Q7NPL4_GLOVI</name>
<keyword evidence="3" id="KW-0540">Nuclease</keyword>
<evidence type="ECO:0000256" key="1">
    <source>
        <dbReference type="ARBA" id="ARBA00005915"/>
    </source>
</evidence>
<evidence type="ECO:0000259" key="8">
    <source>
        <dbReference type="Pfam" id="PF17768"/>
    </source>
</evidence>
<evidence type="ECO:0000256" key="3">
    <source>
        <dbReference type="ARBA" id="ARBA00022722"/>
    </source>
</evidence>
<protein>
    <recommendedName>
        <fullName evidence="2">Single-stranded-DNA-specific exonuclease RecJ</fullName>
    </recommendedName>
</protein>
<dbReference type="OrthoDB" id="9809852at2"/>
<dbReference type="GO" id="GO:0003676">
    <property type="term" value="F:nucleic acid binding"/>
    <property type="evidence" value="ECO:0007669"/>
    <property type="project" value="InterPro"/>
</dbReference>
<dbReference type="Proteomes" id="UP000000557">
    <property type="component" value="Chromosome"/>
</dbReference>
<dbReference type="Pfam" id="PF02272">
    <property type="entry name" value="DHHA1"/>
    <property type="match status" value="1"/>
</dbReference>
<dbReference type="Pfam" id="PF01368">
    <property type="entry name" value="DHH"/>
    <property type="match status" value="1"/>
</dbReference>
<evidence type="ECO:0000259" key="6">
    <source>
        <dbReference type="Pfam" id="PF01368"/>
    </source>
</evidence>
<dbReference type="EnsemblBacteria" id="BAC87982">
    <property type="protein sequence ID" value="BAC87982"/>
    <property type="gene ID" value="BAC87982"/>
</dbReference>
<dbReference type="InterPro" id="IPR003156">
    <property type="entry name" value="DHHA1_dom"/>
</dbReference>
<reference evidence="9 10" key="2">
    <citation type="journal article" date="2003" name="DNA Res.">
        <title>Complete genome structure of Gloeobacter violaceus PCC 7421, a cyanobacterium that lacks thylakoids (supplement).</title>
        <authorList>
            <person name="Nakamura Y."/>
            <person name="Kaneko T."/>
            <person name="Sato S."/>
            <person name="Mimuro M."/>
            <person name="Miyashita H."/>
            <person name="Tsuchiya T."/>
            <person name="Sasamoto S."/>
            <person name="Watanabe A."/>
            <person name="Kawashima K."/>
            <person name="Kishida Y."/>
            <person name="Kiyokawa C."/>
            <person name="Kohara M."/>
            <person name="Matsumoto M."/>
            <person name="Matsuno A."/>
            <person name="Nakazaki N."/>
            <person name="Shimpo S."/>
            <person name="Takeuchi C."/>
            <person name="Yamada M."/>
            <person name="Tabata S."/>
        </authorList>
    </citation>
    <scope>NUCLEOTIDE SEQUENCE [LARGE SCALE GENOMIC DNA]</scope>
    <source>
        <strain evidence="10">ATCC 29082 / PCC 7421</strain>
    </source>
</reference>
<reference evidence="9 10" key="1">
    <citation type="journal article" date="2003" name="DNA Res.">
        <title>Complete genome structure of Gloeobacter violaceus PCC 7421, a cyanobacterium that lacks thylakoids.</title>
        <authorList>
            <person name="Nakamura Y."/>
            <person name="Kaneko T."/>
            <person name="Sato S."/>
            <person name="Mimuro M."/>
            <person name="Miyashita H."/>
            <person name="Tsuchiya T."/>
            <person name="Sasamoto S."/>
            <person name="Watanabe A."/>
            <person name="Kawashima K."/>
            <person name="Kishida Y."/>
            <person name="Kiyokawa C."/>
            <person name="Kohara M."/>
            <person name="Matsumoto M."/>
            <person name="Matsuno A."/>
            <person name="Nakazaki N."/>
            <person name="Shimpo S."/>
            <person name="Takeuchi C."/>
            <person name="Yamada M."/>
            <person name="Tabata S."/>
        </authorList>
    </citation>
    <scope>NUCLEOTIDE SEQUENCE [LARGE SCALE GENOMIC DNA]</scope>
    <source>
        <strain evidence="10">ATCC 29082 / PCC 7421</strain>
    </source>
</reference>
<dbReference type="InParanoid" id="Q7NPL4"/>
<dbReference type="GO" id="GO:0006310">
    <property type="term" value="P:DNA recombination"/>
    <property type="evidence" value="ECO:0000318"/>
    <property type="project" value="GO_Central"/>
</dbReference>
<dbReference type="PANTHER" id="PTHR30255">
    <property type="entry name" value="SINGLE-STRANDED-DNA-SPECIFIC EXONUCLEASE RECJ"/>
    <property type="match status" value="1"/>
</dbReference>
<feature type="domain" description="DDH" evidence="6">
    <location>
        <begin position="90"/>
        <end position="238"/>
    </location>
</feature>
<dbReference type="Gene3D" id="3.10.310.30">
    <property type="match status" value="1"/>
</dbReference>
<keyword evidence="10" id="KW-1185">Reference proteome</keyword>
<dbReference type="EMBL" id="BA000045">
    <property type="protein sequence ID" value="BAC87982.1"/>
    <property type="molecule type" value="Genomic_DNA"/>
</dbReference>
<dbReference type="PANTHER" id="PTHR30255:SF2">
    <property type="entry name" value="SINGLE-STRANDED-DNA-SPECIFIC EXONUCLEASE RECJ"/>
    <property type="match status" value="1"/>
</dbReference>
<evidence type="ECO:0000313" key="10">
    <source>
        <dbReference type="Proteomes" id="UP000000557"/>
    </source>
</evidence>
<keyword evidence="5 9" id="KW-0269">Exonuclease</keyword>
<organism evidence="9 10">
    <name type="scientific">Gloeobacter violaceus (strain ATCC 29082 / PCC 7421)</name>
    <dbReference type="NCBI Taxonomy" id="251221"/>
    <lineage>
        <taxon>Bacteria</taxon>
        <taxon>Bacillati</taxon>
        <taxon>Cyanobacteriota</taxon>
        <taxon>Cyanophyceae</taxon>
        <taxon>Gloeobacterales</taxon>
        <taxon>Gloeobacteraceae</taxon>
        <taxon>Gloeobacter</taxon>
    </lineage>
</organism>
<evidence type="ECO:0000256" key="5">
    <source>
        <dbReference type="ARBA" id="ARBA00022839"/>
    </source>
</evidence>
<dbReference type="AlphaFoldDB" id="Q7NPL4"/>
<dbReference type="PhylomeDB" id="Q7NPL4"/>
<dbReference type="InterPro" id="IPR041122">
    <property type="entry name" value="RecJ_OB"/>
</dbReference>
<feature type="domain" description="DHHA1" evidence="7">
    <location>
        <begin position="363"/>
        <end position="455"/>
    </location>
</feature>
<dbReference type="STRING" id="251221.gene:10757510"/>